<accession>A0ABW4KM32</accession>
<evidence type="ECO:0000313" key="2">
    <source>
        <dbReference type="Proteomes" id="UP001597304"/>
    </source>
</evidence>
<protein>
    <submittedName>
        <fullName evidence="1">Head-tail connector protein</fullName>
    </submittedName>
</protein>
<proteinExistence type="predicted"/>
<dbReference type="Pfam" id="PF05135">
    <property type="entry name" value="Phage_connect_1"/>
    <property type="match status" value="1"/>
</dbReference>
<comment type="caution">
    <text evidence="1">The sequence shown here is derived from an EMBL/GenBank/DDBJ whole genome shotgun (WGS) entry which is preliminary data.</text>
</comment>
<dbReference type="CDD" id="cd08054">
    <property type="entry name" value="gp6"/>
    <property type="match status" value="1"/>
</dbReference>
<dbReference type="InterPro" id="IPR021146">
    <property type="entry name" value="Phage_gp6-like_head-tail"/>
</dbReference>
<dbReference type="EMBL" id="JBHUEJ010000002">
    <property type="protein sequence ID" value="MFD1709085.1"/>
    <property type="molecule type" value="Genomic_DNA"/>
</dbReference>
<name>A0ABW4KM32_9BURK</name>
<evidence type="ECO:0000313" key="1">
    <source>
        <dbReference type="EMBL" id="MFD1709085.1"/>
    </source>
</evidence>
<dbReference type="RefSeq" id="WP_147914169.1">
    <property type="nucleotide sequence ID" value="NZ_JBHUEJ010000002.1"/>
</dbReference>
<sequence>MTIVTLPEAKAHLRLEPDYPDDQVQDKLAAAEQRAAHFINRALFGTDADRQAAMAAAPAAITAAGAAYTDALAAASAVTDPVAASMLHAQAQTDYAAAQARARETLAGIVATSDIKAAILLILGNLYENRADVQDDRMAALPNGAQYLLMPHRVGWGI</sequence>
<keyword evidence="2" id="KW-1185">Reference proteome</keyword>
<dbReference type="Proteomes" id="UP001597304">
    <property type="component" value="Unassembled WGS sequence"/>
</dbReference>
<dbReference type="Gene3D" id="1.10.3230.30">
    <property type="entry name" value="Phage gp6-like head-tail connector protein"/>
    <property type="match status" value="1"/>
</dbReference>
<organism evidence="1 2">
    <name type="scientific">Ottowia flava</name>
    <dbReference type="NCBI Taxonomy" id="2675430"/>
    <lineage>
        <taxon>Bacteria</taxon>
        <taxon>Pseudomonadati</taxon>
        <taxon>Pseudomonadota</taxon>
        <taxon>Betaproteobacteria</taxon>
        <taxon>Burkholderiales</taxon>
        <taxon>Comamonadaceae</taxon>
        <taxon>Ottowia</taxon>
    </lineage>
</organism>
<reference evidence="2" key="1">
    <citation type="journal article" date="2019" name="Int. J. Syst. Evol. Microbiol.">
        <title>The Global Catalogue of Microorganisms (GCM) 10K type strain sequencing project: providing services to taxonomists for standard genome sequencing and annotation.</title>
        <authorList>
            <consortium name="The Broad Institute Genomics Platform"/>
            <consortium name="The Broad Institute Genome Sequencing Center for Infectious Disease"/>
            <person name="Wu L."/>
            <person name="Ma J."/>
        </authorList>
    </citation>
    <scope>NUCLEOTIDE SEQUENCE [LARGE SCALE GENOMIC DNA]</scope>
    <source>
        <strain evidence="2">LMG 29247</strain>
    </source>
</reference>
<gene>
    <name evidence="1" type="ORF">ACFSF0_00540</name>
</gene>